<organism evidence="3 4">
    <name type="scientific">Ktedonosporobacter rubrisoli</name>
    <dbReference type="NCBI Taxonomy" id="2509675"/>
    <lineage>
        <taxon>Bacteria</taxon>
        <taxon>Bacillati</taxon>
        <taxon>Chloroflexota</taxon>
        <taxon>Ktedonobacteria</taxon>
        <taxon>Ktedonobacterales</taxon>
        <taxon>Ktedonosporobacteraceae</taxon>
        <taxon>Ktedonosporobacter</taxon>
    </lineage>
</organism>
<name>A0A4P6JUJ6_KTERU</name>
<dbReference type="InterPro" id="IPR011576">
    <property type="entry name" value="Pyridox_Oxase_N"/>
</dbReference>
<dbReference type="NCBIfam" id="TIGR04023">
    <property type="entry name" value="PPOX_MSMEG_5819"/>
    <property type="match status" value="1"/>
</dbReference>
<keyword evidence="1 3" id="KW-0560">Oxidoreductase</keyword>
<evidence type="ECO:0000256" key="1">
    <source>
        <dbReference type="ARBA" id="ARBA00023002"/>
    </source>
</evidence>
<feature type="domain" description="Pyridoxamine 5'-phosphate oxidase N-terminal" evidence="2">
    <location>
        <begin position="5"/>
        <end position="99"/>
    </location>
</feature>
<evidence type="ECO:0000259" key="2">
    <source>
        <dbReference type="Pfam" id="PF01243"/>
    </source>
</evidence>
<keyword evidence="4" id="KW-1185">Reference proteome</keyword>
<dbReference type="OrthoDB" id="3693562at2"/>
<proteinExistence type="predicted"/>
<gene>
    <name evidence="3" type="ORF">EPA93_24545</name>
</gene>
<dbReference type="EC" id="1.-.-.-" evidence="3"/>
<dbReference type="KEGG" id="kbs:EPA93_24545"/>
<evidence type="ECO:0000313" key="3">
    <source>
        <dbReference type="EMBL" id="QBD78980.1"/>
    </source>
</evidence>
<dbReference type="Pfam" id="PF01243">
    <property type="entry name" value="PNPOx_N"/>
    <property type="match status" value="1"/>
</dbReference>
<evidence type="ECO:0000313" key="4">
    <source>
        <dbReference type="Proteomes" id="UP000290365"/>
    </source>
</evidence>
<dbReference type="InterPro" id="IPR012349">
    <property type="entry name" value="Split_barrel_FMN-bd"/>
</dbReference>
<dbReference type="GO" id="GO:0070967">
    <property type="term" value="F:coenzyme F420 binding"/>
    <property type="evidence" value="ECO:0007669"/>
    <property type="project" value="TreeGrafter"/>
</dbReference>
<dbReference type="RefSeq" id="WP_129890033.1">
    <property type="nucleotide sequence ID" value="NZ_CP035758.1"/>
</dbReference>
<dbReference type="GO" id="GO:0005829">
    <property type="term" value="C:cytosol"/>
    <property type="evidence" value="ECO:0007669"/>
    <property type="project" value="TreeGrafter"/>
</dbReference>
<dbReference type="AlphaFoldDB" id="A0A4P6JUJ6"/>
<dbReference type="SUPFAM" id="SSF50475">
    <property type="entry name" value="FMN-binding split barrel"/>
    <property type="match status" value="1"/>
</dbReference>
<reference evidence="3 4" key="1">
    <citation type="submission" date="2019-01" db="EMBL/GenBank/DDBJ databases">
        <title>Ktedonosporobacter rubrisoli SCAWS-G2.</title>
        <authorList>
            <person name="Huang Y."/>
            <person name="Yan B."/>
        </authorList>
    </citation>
    <scope>NUCLEOTIDE SEQUENCE [LARGE SCALE GENOMIC DNA]</scope>
    <source>
        <strain evidence="3 4">SCAWS-G2</strain>
    </source>
</reference>
<sequence length="133" mass="14838">MSKFTEAELAYLKSQHLGRLATVNQRGEPENKPVGFRYNPELDTIDIGGPNHSQSQKYRNVAGNGLVSFVVDDALPTGEGRGIEIRGKAEVFPEGGKEIYSWFSPEIIRLTPKRIITWDLTGKVLPVARRTIE</sequence>
<dbReference type="GO" id="GO:0016627">
    <property type="term" value="F:oxidoreductase activity, acting on the CH-CH group of donors"/>
    <property type="evidence" value="ECO:0007669"/>
    <property type="project" value="TreeGrafter"/>
</dbReference>
<dbReference type="Gene3D" id="2.30.110.10">
    <property type="entry name" value="Electron Transport, Fmn-binding Protein, Chain A"/>
    <property type="match status" value="1"/>
</dbReference>
<protein>
    <submittedName>
        <fullName evidence="3">PPOX class F420-dependent oxidoreductase</fullName>
        <ecNumber evidence="3">1.-.-.-</ecNumber>
    </submittedName>
</protein>
<dbReference type="PANTHER" id="PTHR35176">
    <property type="entry name" value="HEME OXYGENASE HI_0854-RELATED"/>
    <property type="match status" value="1"/>
</dbReference>
<dbReference type="InterPro" id="IPR024031">
    <property type="entry name" value="MSMEG_5819/OxyR"/>
</dbReference>
<dbReference type="PANTHER" id="PTHR35176:SF6">
    <property type="entry name" value="HEME OXYGENASE HI_0854-RELATED"/>
    <property type="match status" value="1"/>
</dbReference>
<accession>A0A4P6JUJ6</accession>
<dbReference type="InterPro" id="IPR052019">
    <property type="entry name" value="F420H2_bilvrd_red/Heme_oxyg"/>
</dbReference>
<dbReference type="EMBL" id="CP035758">
    <property type="protein sequence ID" value="QBD78980.1"/>
    <property type="molecule type" value="Genomic_DNA"/>
</dbReference>
<dbReference type="Proteomes" id="UP000290365">
    <property type="component" value="Chromosome"/>
</dbReference>